<reference evidence="1 2" key="1">
    <citation type="submission" date="2011-01" db="EMBL/GenBank/DDBJ databases">
        <authorList>
            <person name="Muzny D."/>
            <person name="Qin X."/>
            <person name="Deng J."/>
            <person name="Jiang H."/>
            <person name="Liu Y."/>
            <person name="Qu J."/>
            <person name="Song X.-Z."/>
            <person name="Zhang L."/>
            <person name="Thornton R."/>
            <person name="Coyle M."/>
            <person name="Francisco L."/>
            <person name="Jackson L."/>
            <person name="Javaid M."/>
            <person name="Korchina V."/>
            <person name="Kovar C."/>
            <person name="Mata R."/>
            <person name="Mathew T."/>
            <person name="Ngo R."/>
            <person name="Nguyen L."/>
            <person name="Nguyen N."/>
            <person name="Okwuonu G."/>
            <person name="Ongeri F."/>
            <person name="Pham C."/>
            <person name="Simmons D."/>
            <person name="Wilczek-Boney K."/>
            <person name="Hale W."/>
            <person name="Jakkamsetti A."/>
            <person name="Pham P."/>
            <person name="Ruth R."/>
            <person name="San Lucas F."/>
            <person name="Warren J."/>
            <person name="Zhang J."/>
            <person name="Zhao Z."/>
            <person name="Zhou C."/>
            <person name="Zhu D."/>
            <person name="Lee S."/>
            <person name="Bess C."/>
            <person name="Blankenburg K."/>
            <person name="Forbes L."/>
            <person name="Fu Q."/>
            <person name="Gubbala S."/>
            <person name="Hirani K."/>
            <person name="Jayaseelan J.C."/>
            <person name="Lara F."/>
            <person name="Munidasa M."/>
            <person name="Palculict T."/>
            <person name="Patil S."/>
            <person name="Pu L.-L."/>
            <person name="Saada N."/>
            <person name="Tang L."/>
            <person name="Weissenberger G."/>
            <person name="Zhu Y."/>
            <person name="Hemphill L."/>
            <person name="Shang Y."/>
            <person name="Youmans B."/>
            <person name="Ayvaz T."/>
            <person name="Ross M."/>
            <person name="Santibanez J."/>
            <person name="Aqrawi P."/>
            <person name="Gross S."/>
            <person name="Joshi V."/>
            <person name="Fowler G."/>
            <person name="Nazareth L."/>
            <person name="Reid J."/>
            <person name="Worley K."/>
            <person name="Petrosino J."/>
            <person name="Highlander S."/>
            <person name="Gibbs R."/>
        </authorList>
    </citation>
    <scope>NUCLEOTIDE SEQUENCE [LARGE SCALE GENOMIC DNA]</scope>
    <source>
        <strain evidence="1 2">ATCC 33394</strain>
    </source>
</reference>
<comment type="caution">
    <text evidence="1">The sequence shown here is derived from an EMBL/GenBank/DDBJ whole genome shotgun (WGS) entry which is preliminary data.</text>
</comment>
<evidence type="ECO:0000313" key="1">
    <source>
        <dbReference type="EMBL" id="EGC18331.1"/>
    </source>
</evidence>
<dbReference type="HOGENOM" id="CLU_1233583_0_0_4"/>
<proteinExistence type="predicted"/>
<protein>
    <submittedName>
        <fullName evidence="1">Uncharacterized protein</fullName>
    </submittedName>
</protein>
<dbReference type="RefSeq" id="WP_003781538.1">
    <property type="nucleotide sequence ID" value="NZ_GL870929.1"/>
</dbReference>
<accession>F0EXA2</accession>
<gene>
    <name evidence="1" type="ORF">HMPREF9098_0480</name>
</gene>
<name>F0EXA2_9NEIS</name>
<keyword evidence="2" id="KW-1185">Reference proteome</keyword>
<organism evidence="1 2">
    <name type="scientific">Kingella denitrificans ATCC 33394</name>
    <dbReference type="NCBI Taxonomy" id="888741"/>
    <lineage>
        <taxon>Bacteria</taxon>
        <taxon>Pseudomonadati</taxon>
        <taxon>Pseudomonadota</taxon>
        <taxon>Betaproteobacteria</taxon>
        <taxon>Neisseriales</taxon>
        <taxon>Neisseriaceae</taxon>
        <taxon>Kingella</taxon>
    </lineage>
</organism>
<dbReference type="STRING" id="888741.HMPREF9098_0480"/>
<dbReference type="AlphaFoldDB" id="F0EXA2"/>
<dbReference type="EMBL" id="AEWV01000006">
    <property type="protein sequence ID" value="EGC18331.1"/>
    <property type="molecule type" value="Genomic_DNA"/>
</dbReference>
<dbReference type="Proteomes" id="UP000004088">
    <property type="component" value="Unassembled WGS sequence"/>
</dbReference>
<sequence length="244" mass="28524">MTQQEYAEYLFEILGEEPCTPDDYHGWEDFFWGLFQSFMPNGEGVAAVFDPLERGQELLERILPVYQATAECSTEILDSGNTPAFFYRSAEGAKQVSINGQTLLFPPSAPKEEDARARQIGERLLEGLREFAIFYGDEELIETLTAVRRICFGLPKKDFNEADELFYEIFYQWRQDNIDPDSPEQVLAEAYYSIYEDEYLAAYLQYPMYDDKPDSDFLRPYFDLWQQGYGFALGEDCLYLYLYR</sequence>
<evidence type="ECO:0000313" key="2">
    <source>
        <dbReference type="Proteomes" id="UP000004088"/>
    </source>
</evidence>